<evidence type="ECO:0000256" key="1">
    <source>
        <dbReference type="ARBA" id="ARBA00022490"/>
    </source>
</evidence>
<evidence type="ECO:0000256" key="2">
    <source>
        <dbReference type="ARBA" id="ARBA00022517"/>
    </source>
</evidence>
<dbReference type="PANTHER" id="PTHR33692">
    <property type="entry name" value="RIBOSOME MATURATION FACTOR RIMM"/>
    <property type="match status" value="1"/>
</dbReference>
<gene>
    <name evidence="5 8" type="primary">rimM</name>
    <name evidence="8" type="ORF">INT76_01335</name>
</gene>
<comment type="domain">
    <text evidence="5">The PRC barrel domain binds ribosomal protein uS19.</text>
</comment>
<dbReference type="InterPro" id="IPR011961">
    <property type="entry name" value="RimM"/>
</dbReference>
<keyword evidence="3 5" id="KW-0698">rRNA processing</keyword>
<evidence type="ECO:0000256" key="5">
    <source>
        <dbReference type="HAMAP-Rule" id="MF_00014"/>
    </source>
</evidence>
<protein>
    <recommendedName>
        <fullName evidence="5">Ribosome maturation factor RimM</fullName>
    </recommendedName>
</protein>
<proteinExistence type="inferred from homology"/>
<dbReference type="SUPFAM" id="SSF50447">
    <property type="entry name" value="Translation proteins"/>
    <property type="match status" value="1"/>
</dbReference>
<sequence>MNYFNVGKIVNTQGLQGEMRVLSVTDFAEERFKKGARLALFNDKDQFVMDVEIASHRKAKNFDIIKFKGMYHINDIEKYKGFSLKIAEENLSDLDEGEFYYHEIIGLDVYEGEELIGQIKEILQPGANDVWVVKRKGKRDLLLPYIPPVVLEVDMENKRVQVELLEGLDDED</sequence>
<dbReference type="InterPro" id="IPR002676">
    <property type="entry name" value="RimM_N"/>
</dbReference>
<keyword evidence="1 5" id="KW-0963">Cytoplasm</keyword>
<keyword evidence="9" id="KW-1185">Reference proteome</keyword>
<dbReference type="SUPFAM" id="SSF50346">
    <property type="entry name" value="PRC-barrel domain"/>
    <property type="match status" value="1"/>
</dbReference>
<dbReference type="NCBIfam" id="TIGR02273">
    <property type="entry name" value="16S_RimM"/>
    <property type="match status" value="1"/>
</dbReference>
<dbReference type="InterPro" id="IPR009000">
    <property type="entry name" value="Transl_B-barrel_sf"/>
</dbReference>
<reference evidence="8 9" key="1">
    <citation type="submission" date="2021-04" db="EMBL/GenBank/DDBJ databases">
        <title>Complete genome sequence of a novel Streptococcus species.</title>
        <authorList>
            <person name="Teng J.L.L."/>
        </authorList>
    </citation>
    <scope>NUCLEOTIDE SEQUENCE [LARGE SCALE GENOMIC DNA]</scope>
    <source>
        <strain evidence="8 9">HKU75</strain>
    </source>
</reference>
<dbReference type="InterPro" id="IPR011033">
    <property type="entry name" value="PRC_barrel-like_sf"/>
</dbReference>
<evidence type="ECO:0000313" key="9">
    <source>
        <dbReference type="Proteomes" id="UP000677616"/>
    </source>
</evidence>
<dbReference type="Gene3D" id="2.40.30.60">
    <property type="entry name" value="RimM"/>
    <property type="match status" value="1"/>
</dbReference>
<dbReference type="EMBL" id="CP073084">
    <property type="protein sequence ID" value="QUE54560.1"/>
    <property type="molecule type" value="Genomic_DNA"/>
</dbReference>
<keyword evidence="2 5" id="KW-0690">Ribosome biogenesis</keyword>
<dbReference type="RefSeq" id="WP_212571356.1">
    <property type="nucleotide sequence ID" value="NZ_CP073084.1"/>
</dbReference>
<evidence type="ECO:0000259" key="7">
    <source>
        <dbReference type="Pfam" id="PF05239"/>
    </source>
</evidence>
<evidence type="ECO:0000256" key="3">
    <source>
        <dbReference type="ARBA" id="ARBA00022552"/>
    </source>
</evidence>
<keyword evidence="4 5" id="KW-0143">Chaperone</keyword>
<dbReference type="HAMAP" id="MF_00014">
    <property type="entry name" value="Ribosome_mat_RimM"/>
    <property type="match status" value="1"/>
</dbReference>
<evidence type="ECO:0000256" key="4">
    <source>
        <dbReference type="ARBA" id="ARBA00023186"/>
    </source>
</evidence>
<feature type="domain" description="PRC-barrel" evidence="7">
    <location>
        <begin position="96"/>
        <end position="167"/>
    </location>
</feature>
<comment type="similarity">
    <text evidence="5">Belongs to the RimM family.</text>
</comment>
<dbReference type="PANTHER" id="PTHR33692:SF1">
    <property type="entry name" value="RIBOSOME MATURATION FACTOR RIMM"/>
    <property type="match status" value="1"/>
</dbReference>
<comment type="subunit">
    <text evidence="5">Binds ribosomal protein uS19.</text>
</comment>
<dbReference type="InterPro" id="IPR036976">
    <property type="entry name" value="RimM_N_sf"/>
</dbReference>
<organism evidence="8 9">
    <name type="scientific">Streptococcus oriscaviae</name>
    <dbReference type="NCBI Taxonomy" id="2781599"/>
    <lineage>
        <taxon>Bacteria</taxon>
        <taxon>Bacillati</taxon>
        <taxon>Bacillota</taxon>
        <taxon>Bacilli</taxon>
        <taxon>Lactobacillales</taxon>
        <taxon>Streptococcaceae</taxon>
        <taxon>Streptococcus</taxon>
    </lineage>
</organism>
<dbReference type="InterPro" id="IPR027275">
    <property type="entry name" value="PRC-brl_dom"/>
</dbReference>
<comment type="function">
    <text evidence="5">An accessory protein needed during the final step in the assembly of 30S ribosomal subunit, possibly for assembly of the head region. Essential for efficient processing of 16S rRNA. May be needed both before and after RbfA during the maturation of 16S rRNA. It has affinity for free ribosomal 30S subunits but not for 70S ribosomes.</text>
</comment>
<evidence type="ECO:0000313" key="8">
    <source>
        <dbReference type="EMBL" id="QUE54560.1"/>
    </source>
</evidence>
<feature type="domain" description="RimM N-terminal" evidence="6">
    <location>
        <begin position="6"/>
        <end position="89"/>
    </location>
</feature>
<name>A0ABX7YLJ2_9STRE</name>
<dbReference type="Gene3D" id="2.30.30.240">
    <property type="entry name" value="PRC-barrel domain"/>
    <property type="match status" value="1"/>
</dbReference>
<accession>A0ABX7YLJ2</accession>
<dbReference type="Pfam" id="PF01782">
    <property type="entry name" value="RimM"/>
    <property type="match status" value="1"/>
</dbReference>
<evidence type="ECO:0000259" key="6">
    <source>
        <dbReference type="Pfam" id="PF01782"/>
    </source>
</evidence>
<comment type="subcellular location">
    <subcellularLocation>
        <location evidence="5">Cytoplasm</location>
    </subcellularLocation>
</comment>
<dbReference type="Pfam" id="PF05239">
    <property type="entry name" value="PRC"/>
    <property type="match status" value="1"/>
</dbReference>
<dbReference type="Proteomes" id="UP000677616">
    <property type="component" value="Chromosome"/>
</dbReference>